<dbReference type="Proteomes" id="UP000825367">
    <property type="component" value="Chromosome"/>
</dbReference>
<reference evidence="1 2" key="1">
    <citation type="submission" date="2021-07" db="EMBL/GenBank/DDBJ databases">
        <title>Whole genome sequencing of non-tuberculosis mycobacteria type-strains.</title>
        <authorList>
            <person name="Igarashi Y."/>
            <person name="Osugi A."/>
            <person name="Mitarai S."/>
        </authorList>
    </citation>
    <scope>NUCLEOTIDE SEQUENCE [LARGE SCALE GENOMIC DNA]</scope>
    <source>
        <strain evidence="1 2">JCM 16370</strain>
    </source>
</reference>
<accession>A0ABX8VMX9</accession>
<sequence>MPKDERLESFAEYLRNNPTQAEGIAASMREMYDQVSLANEYATSVAKQWEETRERITKALKRPVISLDFLPDFAKALDGLYPANWPRPIPDVDKMEEVLSADGIPITHVPRAEIVRAIVDAADYDARINIIEDRANDIAEDCKAALAKDFHKELCKQIPLAQRAIEAFQAGFFEAAQTLAVSICDTYLKKLYSGTSYTDMAKKLAIENTDAQGVAWAFNVGYAFAPGASFLTPWRPGKGEEPPTRLSRHVTIHFASTDHVNKLNSTISIMFLTSMTIAINYAFQGVRLDKEST</sequence>
<name>A0ABX8VMX9_9MYCO</name>
<protein>
    <submittedName>
        <fullName evidence="1">Uncharacterized protein</fullName>
    </submittedName>
</protein>
<keyword evidence="2" id="KW-1185">Reference proteome</keyword>
<dbReference type="RefSeq" id="WP_096310635.1">
    <property type="nucleotide sequence ID" value="NZ_BAAAVX010000075.1"/>
</dbReference>
<organism evidence="1 2">
    <name type="scientific">Mycolicibacterium pallens</name>
    <dbReference type="NCBI Taxonomy" id="370524"/>
    <lineage>
        <taxon>Bacteria</taxon>
        <taxon>Bacillati</taxon>
        <taxon>Actinomycetota</taxon>
        <taxon>Actinomycetes</taxon>
        <taxon>Mycobacteriales</taxon>
        <taxon>Mycobacteriaceae</taxon>
        <taxon>Mycolicibacterium</taxon>
    </lineage>
</organism>
<evidence type="ECO:0000313" key="1">
    <source>
        <dbReference type="EMBL" id="QYL18423.1"/>
    </source>
</evidence>
<dbReference type="EMBL" id="CP080333">
    <property type="protein sequence ID" value="QYL18423.1"/>
    <property type="molecule type" value="Genomic_DNA"/>
</dbReference>
<gene>
    <name evidence="1" type="ORF">K0O64_07920</name>
</gene>
<proteinExistence type="predicted"/>
<evidence type="ECO:0000313" key="2">
    <source>
        <dbReference type="Proteomes" id="UP000825367"/>
    </source>
</evidence>